<keyword evidence="2" id="KW-1185">Reference proteome</keyword>
<reference evidence="1 2" key="1">
    <citation type="submission" date="2024-09" db="EMBL/GenBank/DDBJ databases">
        <authorList>
            <person name="Sun Q."/>
            <person name="Mori K."/>
        </authorList>
    </citation>
    <scope>NUCLEOTIDE SEQUENCE [LARGE SCALE GENOMIC DNA]</scope>
    <source>
        <strain evidence="1 2">NCAIM B.02415</strain>
    </source>
</reference>
<name>A0ABV6LFG7_9SPHI</name>
<organism evidence="1 2">
    <name type="scientific">Mucilaginibacter angelicae</name>
    <dbReference type="NCBI Taxonomy" id="869718"/>
    <lineage>
        <taxon>Bacteria</taxon>
        <taxon>Pseudomonadati</taxon>
        <taxon>Bacteroidota</taxon>
        <taxon>Sphingobacteriia</taxon>
        <taxon>Sphingobacteriales</taxon>
        <taxon>Sphingobacteriaceae</taxon>
        <taxon>Mucilaginibacter</taxon>
    </lineage>
</organism>
<sequence>MKDYALLIGNGINNINPGKSWEAILDEIISFCGLEVPVFF</sequence>
<proteinExistence type="predicted"/>
<protein>
    <submittedName>
        <fullName evidence="1">Uncharacterized protein</fullName>
    </submittedName>
</protein>
<dbReference type="Proteomes" id="UP001589828">
    <property type="component" value="Unassembled WGS sequence"/>
</dbReference>
<gene>
    <name evidence="1" type="ORF">ACFFGT_28625</name>
</gene>
<accession>A0ABV6LFG7</accession>
<evidence type="ECO:0000313" key="1">
    <source>
        <dbReference type="EMBL" id="MFC0518214.1"/>
    </source>
</evidence>
<dbReference type="EMBL" id="JBHLTS010000078">
    <property type="protein sequence ID" value="MFC0518214.1"/>
    <property type="molecule type" value="Genomic_DNA"/>
</dbReference>
<dbReference type="RefSeq" id="WP_377025941.1">
    <property type="nucleotide sequence ID" value="NZ_JBHLTS010000078.1"/>
</dbReference>
<evidence type="ECO:0000313" key="2">
    <source>
        <dbReference type="Proteomes" id="UP001589828"/>
    </source>
</evidence>
<comment type="caution">
    <text evidence="1">The sequence shown here is derived from an EMBL/GenBank/DDBJ whole genome shotgun (WGS) entry which is preliminary data.</text>
</comment>